<evidence type="ECO:0000313" key="1">
    <source>
        <dbReference type="EMBL" id="MBW4331700.1"/>
    </source>
</evidence>
<organism evidence="1 2">
    <name type="scientific">Stakelama flava</name>
    <dbReference type="NCBI Taxonomy" id="2860338"/>
    <lineage>
        <taxon>Bacteria</taxon>
        <taxon>Pseudomonadati</taxon>
        <taxon>Pseudomonadota</taxon>
        <taxon>Alphaproteobacteria</taxon>
        <taxon>Sphingomonadales</taxon>
        <taxon>Sphingomonadaceae</taxon>
        <taxon>Stakelama</taxon>
    </lineage>
</organism>
<sequence>MNDGTWSAAEAKAKSMVEIYGEHAHQALVDQIVSAIRSGNDQRVSELDRALRVMESRTRTFR</sequence>
<keyword evidence="2" id="KW-1185">Reference proteome</keyword>
<dbReference type="Proteomes" id="UP001197214">
    <property type="component" value="Unassembled WGS sequence"/>
</dbReference>
<evidence type="ECO:0000313" key="2">
    <source>
        <dbReference type="Proteomes" id="UP001197214"/>
    </source>
</evidence>
<name>A0ABS6XNA3_9SPHN</name>
<protein>
    <submittedName>
        <fullName evidence="1">Uncharacterized protein</fullName>
    </submittedName>
</protein>
<proteinExistence type="predicted"/>
<comment type="caution">
    <text evidence="1">The sequence shown here is derived from an EMBL/GenBank/DDBJ whole genome shotgun (WGS) entry which is preliminary data.</text>
</comment>
<accession>A0ABS6XNA3</accession>
<dbReference type="RefSeq" id="WP_219238819.1">
    <property type="nucleotide sequence ID" value="NZ_JAHWZX010000012.1"/>
</dbReference>
<gene>
    <name evidence="1" type="ORF">KY084_12550</name>
</gene>
<reference evidence="1 2" key="1">
    <citation type="submission" date="2021-07" db="EMBL/GenBank/DDBJ databases">
        <title>Stakelama flava sp. nov., a novel endophytic bacterium isolated from branch of Kandelia candel.</title>
        <authorList>
            <person name="Tuo L."/>
        </authorList>
    </citation>
    <scope>NUCLEOTIDE SEQUENCE [LARGE SCALE GENOMIC DNA]</scope>
    <source>
        <strain evidence="1 2">CBK3Z-3</strain>
    </source>
</reference>
<dbReference type="EMBL" id="JAHWZX010000012">
    <property type="protein sequence ID" value="MBW4331700.1"/>
    <property type="molecule type" value="Genomic_DNA"/>
</dbReference>